<evidence type="ECO:0000256" key="2">
    <source>
        <dbReference type="ARBA" id="ARBA00010966"/>
    </source>
</evidence>
<keyword evidence="3" id="KW-0539">Nucleus</keyword>
<evidence type="ECO:0000256" key="1">
    <source>
        <dbReference type="ARBA" id="ARBA00004123"/>
    </source>
</evidence>
<dbReference type="PROSITE" id="PS50174">
    <property type="entry name" value="G_PATCH"/>
    <property type="match status" value="1"/>
</dbReference>
<organism evidence="6 7">
    <name type="scientific">Genlisea aurea</name>
    <dbReference type="NCBI Taxonomy" id="192259"/>
    <lineage>
        <taxon>Eukaryota</taxon>
        <taxon>Viridiplantae</taxon>
        <taxon>Streptophyta</taxon>
        <taxon>Embryophyta</taxon>
        <taxon>Tracheophyta</taxon>
        <taxon>Spermatophyta</taxon>
        <taxon>Magnoliopsida</taxon>
        <taxon>eudicotyledons</taxon>
        <taxon>Gunneridae</taxon>
        <taxon>Pentapetalae</taxon>
        <taxon>asterids</taxon>
        <taxon>lamiids</taxon>
        <taxon>Lamiales</taxon>
        <taxon>Lentibulariaceae</taxon>
        <taxon>Genlisea</taxon>
    </lineage>
</organism>
<comment type="caution">
    <text evidence="6">The sequence shown here is derived from an EMBL/GenBank/DDBJ whole genome shotgun (WGS) entry which is preliminary data.</text>
</comment>
<dbReference type="EMBL" id="AUSU01001555">
    <property type="protein sequence ID" value="EPS70759.1"/>
    <property type="molecule type" value="Genomic_DNA"/>
</dbReference>
<keyword evidence="7" id="KW-1185">Reference proteome</keyword>
<evidence type="ECO:0000256" key="3">
    <source>
        <dbReference type="ARBA" id="ARBA00023242"/>
    </source>
</evidence>
<name>S8CTY6_9LAMI</name>
<feature type="region of interest" description="Disordered" evidence="4">
    <location>
        <begin position="1"/>
        <end position="20"/>
    </location>
</feature>
<gene>
    <name evidence="6" type="ORF">M569_04002</name>
</gene>
<evidence type="ECO:0000313" key="6">
    <source>
        <dbReference type="EMBL" id="EPS70759.1"/>
    </source>
</evidence>
<reference evidence="6 7" key="1">
    <citation type="journal article" date="2013" name="BMC Genomics">
        <title>The miniature genome of a carnivorous plant Genlisea aurea contains a low number of genes and short non-coding sequences.</title>
        <authorList>
            <person name="Leushkin E.V."/>
            <person name="Sutormin R.A."/>
            <person name="Nabieva E.R."/>
            <person name="Penin A.A."/>
            <person name="Kondrashov A.S."/>
            <person name="Logacheva M.D."/>
        </authorList>
    </citation>
    <scope>NUCLEOTIDE SEQUENCE [LARGE SCALE GENOMIC DNA]</scope>
</reference>
<dbReference type="Proteomes" id="UP000015453">
    <property type="component" value="Unassembled WGS sequence"/>
</dbReference>
<accession>S8CTY6</accession>
<dbReference type="Pfam" id="PF12656">
    <property type="entry name" value="G-patch_2"/>
    <property type="match status" value="1"/>
</dbReference>
<dbReference type="PANTHER" id="PTHR15818">
    <property type="entry name" value="G PATCH AND KOW-CONTAINING"/>
    <property type="match status" value="1"/>
</dbReference>
<dbReference type="SMART" id="SM00443">
    <property type="entry name" value="G_patch"/>
    <property type="match status" value="1"/>
</dbReference>
<evidence type="ECO:0000313" key="7">
    <source>
        <dbReference type="Proteomes" id="UP000015453"/>
    </source>
</evidence>
<dbReference type="GO" id="GO:0005681">
    <property type="term" value="C:spliceosomal complex"/>
    <property type="evidence" value="ECO:0007669"/>
    <property type="project" value="TreeGrafter"/>
</dbReference>
<dbReference type="Pfam" id="PF25088">
    <property type="entry name" value="GPKOW_C"/>
    <property type="match status" value="1"/>
</dbReference>
<dbReference type="AlphaFoldDB" id="S8CTY6"/>
<dbReference type="OrthoDB" id="5577072at2759"/>
<dbReference type="Gene3D" id="2.30.30.140">
    <property type="match status" value="1"/>
</dbReference>
<comment type="similarity">
    <text evidence="2">Belongs to the MOS2 family.</text>
</comment>
<dbReference type="GO" id="GO:0003676">
    <property type="term" value="F:nucleic acid binding"/>
    <property type="evidence" value="ECO:0007669"/>
    <property type="project" value="InterPro"/>
</dbReference>
<dbReference type="InterPro" id="IPR000467">
    <property type="entry name" value="G_patch_dom"/>
</dbReference>
<dbReference type="InterPro" id="IPR045166">
    <property type="entry name" value="Spp2-like"/>
</dbReference>
<proteinExistence type="inferred from homology"/>
<feature type="non-terminal residue" evidence="6">
    <location>
        <position position="1"/>
    </location>
</feature>
<dbReference type="InterPro" id="IPR026822">
    <property type="entry name" value="Spp2/MOS2_G-patch"/>
</dbReference>
<dbReference type="SMART" id="SM00739">
    <property type="entry name" value="KOW"/>
    <property type="match status" value="2"/>
</dbReference>
<dbReference type="GO" id="GO:0000398">
    <property type="term" value="P:mRNA splicing, via spliceosome"/>
    <property type="evidence" value="ECO:0007669"/>
    <property type="project" value="InterPro"/>
</dbReference>
<protein>
    <recommendedName>
        <fullName evidence="5">G-patch domain-containing protein</fullName>
    </recommendedName>
</protein>
<dbReference type="InterPro" id="IPR005824">
    <property type="entry name" value="KOW"/>
</dbReference>
<sequence>SNRVKKPPAAGVSDAPAEDSLSKNYVTEFLPSEAPPIDLKIKSIPPIPDQWRPIKRLKNLPNLPPISQAGVADGTLVFELDPGSNPDPSDSSVTYGLNLRQPSAGVVAAASRETLTEMELKKLREDLERLPDDMGMDQFNDVPVDGFGAAVMAGYGWKEGMGIGRNAKEDVKVSEVARKKGRGGLGFTEEPLENAVKTDARLGDKLAAVAVEPVNQEEGKSFSVGKKVRIVNGSKMGMKGTIVEMRKGDIFVIRTSDSNEKVKVQSIDVAEIGSIKEEQCMKKLKELKIKEEKDDKKDDDPNKARSVRVKWLRNHIRVRIISKELKKGRLFLKKGVVVDVVGPGLCDILMDESRELIQDVEQEFLETALPKRGGPVLVLYGKYKDVYGSLVERDLEKERGTVQDADTRELLSVKLEQIAEYTGDPSEIGY</sequence>
<evidence type="ECO:0000256" key="4">
    <source>
        <dbReference type="SAM" id="MobiDB-lite"/>
    </source>
</evidence>
<comment type="subcellular location">
    <subcellularLocation>
        <location evidence="1">Nucleus</location>
    </subcellularLocation>
</comment>
<evidence type="ECO:0000259" key="5">
    <source>
        <dbReference type="PROSITE" id="PS50174"/>
    </source>
</evidence>
<feature type="domain" description="G-patch" evidence="5">
    <location>
        <begin position="144"/>
        <end position="190"/>
    </location>
</feature>
<dbReference type="PANTHER" id="PTHR15818:SF2">
    <property type="entry name" value="G-PATCH DOMAIN AND KOW MOTIFS-CONTAINING PROTEIN"/>
    <property type="match status" value="1"/>
</dbReference>